<dbReference type="Proteomes" id="UP000708148">
    <property type="component" value="Unassembled WGS sequence"/>
</dbReference>
<gene>
    <name evidence="2" type="ORF">OSTQU699_LOCUS4131</name>
</gene>
<feature type="compositionally biased region" description="Basic and acidic residues" evidence="1">
    <location>
        <begin position="540"/>
        <end position="555"/>
    </location>
</feature>
<evidence type="ECO:0000313" key="3">
    <source>
        <dbReference type="Proteomes" id="UP000708148"/>
    </source>
</evidence>
<feature type="compositionally biased region" description="Basic and acidic residues" evidence="1">
    <location>
        <begin position="412"/>
        <end position="434"/>
    </location>
</feature>
<organism evidence="2 3">
    <name type="scientific">Ostreobium quekettii</name>
    <dbReference type="NCBI Taxonomy" id="121088"/>
    <lineage>
        <taxon>Eukaryota</taxon>
        <taxon>Viridiplantae</taxon>
        <taxon>Chlorophyta</taxon>
        <taxon>core chlorophytes</taxon>
        <taxon>Ulvophyceae</taxon>
        <taxon>TCBD clade</taxon>
        <taxon>Bryopsidales</taxon>
        <taxon>Ostreobineae</taxon>
        <taxon>Ostreobiaceae</taxon>
        <taxon>Ostreobium</taxon>
    </lineage>
</organism>
<dbReference type="EMBL" id="CAJHUC010000883">
    <property type="protein sequence ID" value="CAD7698772.1"/>
    <property type="molecule type" value="Genomic_DNA"/>
</dbReference>
<dbReference type="PANTHER" id="PTHR37028:SF4">
    <property type="entry name" value="ALMS MOTIF DOMAIN-CONTAINING PROTEIN"/>
    <property type="match status" value="1"/>
</dbReference>
<sequence length="734" mass="81165">MEVCVARAAAVTQRNGEDRILGILSGDALAGHRAVQDAEKALERYSTGFLGEEDLIHLMHIEQSLEEELLGIDQTLMANLSPEVLNRLAARATAVTAAEVVAAGTAVQFHRTAQPLCNPAHHVQVSHVEEHGIESDSCWALGDGLSERLGYATRSKLARARSPPDGPLEEPPESSTEVLAPPPPSEYCPSHSVEEKGYPQGWTPSACTGPRRWSTVYDRTYAWKKRRENKYALEKQRKEDDCMKECTFSPSINRRGSSKADCESMSEKRERAMSSCLEDKAPIRNAMQPSGRHTKSAHCNAAQTICSDGSQGSTSMEACLRLYTLARHQRWRQQESVERRLWEERQQLEASVTRPVPLSGKIYGEGCGQGTARPKLRPLPTGMEECTFHPRTNVHRSWSSSGHLFDVEGQEESAHSERSSDEPNDKQPVPEHSDLTGCEEGGTASGGHTPRITAKSSKPQAFSSLLEQLKNGLAVSASEVNVKEFLKRQATFAENREQKLEEMRRVVVTGPQMSPGSRKILEEWDKEASRSRNGPQESLEEGKGGEAESEGKDGKPGGGSLPLSTGGCHKGKAAGKADCVPYPGCTFKPKITEKAQKMPPRSYDAMSTAELRRREAVLELKRVEKEAAELAGVTFHPDLSSTKGYNEVVAVHPTVSFQQPELYMAALRDRQARRQAESKLAEVDRERQELWECTFRPRTRTLPAYIIKRAKSLAAKESDLSHTRAACKIKPQWL</sequence>
<keyword evidence="3" id="KW-1185">Reference proteome</keyword>
<proteinExistence type="predicted"/>
<comment type="caution">
    <text evidence="2">The sequence shown here is derived from an EMBL/GenBank/DDBJ whole genome shotgun (WGS) entry which is preliminary data.</text>
</comment>
<protein>
    <submittedName>
        <fullName evidence="2">Uncharacterized protein</fullName>
    </submittedName>
</protein>
<feature type="region of interest" description="Disordered" evidence="1">
    <location>
        <begin position="156"/>
        <end position="195"/>
    </location>
</feature>
<evidence type="ECO:0000313" key="2">
    <source>
        <dbReference type="EMBL" id="CAD7698772.1"/>
    </source>
</evidence>
<dbReference type="PANTHER" id="PTHR37028">
    <property type="entry name" value="UNNAMED PRODUCT-RELATED"/>
    <property type="match status" value="1"/>
</dbReference>
<feature type="compositionally biased region" description="Basic and acidic residues" evidence="1">
    <location>
        <begin position="519"/>
        <end position="530"/>
    </location>
</feature>
<name>A0A8S1IV25_9CHLO</name>
<dbReference type="OrthoDB" id="534153at2759"/>
<feature type="region of interest" description="Disordered" evidence="1">
    <location>
        <begin position="504"/>
        <end position="575"/>
    </location>
</feature>
<dbReference type="AlphaFoldDB" id="A0A8S1IV25"/>
<feature type="region of interest" description="Disordered" evidence="1">
    <location>
        <begin position="406"/>
        <end position="456"/>
    </location>
</feature>
<accession>A0A8S1IV25</accession>
<reference evidence="2" key="1">
    <citation type="submission" date="2020-12" db="EMBL/GenBank/DDBJ databases">
        <authorList>
            <person name="Iha C."/>
        </authorList>
    </citation>
    <scope>NUCLEOTIDE SEQUENCE</scope>
</reference>
<evidence type="ECO:0000256" key="1">
    <source>
        <dbReference type="SAM" id="MobiDB-lite"/>
    </source>
</evidence>